<name>A0A0E9W3K2_ANGAN</name>
<sequence length="11" mass="1255">MALHKLVKAPF</sequence>
<organism evidence="1">
    <name type="scientific">Anguilla anguilla</name>
    <name type="common">European freshwater eel</name>
    <name type="synonym">Muraena anguilla</name>
    <dbReference type="NCBI Taxonomy" id="7936"/>
    <lineage>
        <taxon>Eukaryota</taxon>
        <taxon>Metazoa</taxon>
        <taxon>Chordata</taxon>
        <taxon>Craniata</taxon>
        <taxon>Vertebrata</taxon>
        <taxon>Euteleostomi</taxon>
        <taxon>Actinopterygii</taxon>
        <taxon>Neopterygii</taxon>
        <taxon>Teleostei</taxon>
        <taxon>Anguilliformes</taxon>
        <taxon>Anguillidae</taxon>
        <taxon>Anguilla</taxon>
    </lineage>
</organism>
<reference evidence="1" key="2">
    <citation type="journal article" date="2015" name="Fish Shellfish Immunol.">
        <title>Early steps in the European eel (Anguilla anguilla)-Vibrio vulnificus interaction in the gills: Role of the RtxA13 toxin.</title>
        <authorList>
            <person name="Callol A."/>
            <person name="Pajuelo D."/>
            <person name="Ebbesson L."/>
            <person name="Teles M."/>
            <person name="MacKenzie S."/>
            <person name="Amaro C."/>
        </authorList>
    </citation>
    <scope>NUCLEOTIDE SEQUENCE</scope>
</reference>
<reference evidence="1" key="1">
    <citation type="submission" date="2014-11" db="EMBL/GenBank/DDBJ databases">
        <authorList>
            <person name="Amaro Gonzalez C."/>
        </authorList>
    </citation>
    <scope>NUCLEOTIDE SEQUENCE</scope>
</reference>
<protein>
    <submittedName>
        <fullName evidence="1">Uncharacterized protein</fullName>
    </submittedName>
</protein>
<evidence type="ECO:0000313" key="1">
    <source>
        <dbReference type="EMBL" id="JAH84083.1"/>
    </source>
</evidence>
<proteinExistence type="predicted"/>
<accession>A0A0E9W3K2</accession>
<dbReference type="EMBL" id="GBXM01024494">
    <property type="protein sequence ID" value="JAH84083.1"/>
    <property type="molecule type" value="Transcribed_RNA"/>
</dbReference>